<dbReference type="Proteomes" id="UP001454036">
    <property type="component" value="Unassembled WGS sequence"/>
</dbReference>
<dbReference type="InterPro" id="IPR000528">
    <property type="entry name" value="Plant_nsLTP"/>
</dbReference>
<feature type="signal peptide" evidence="5">
    <location>
        <begin position="1"/>
        <end position="26"/>
    </location>
</feature>
<feature type="chain" id="PRO_5043752498" description="Non-specific lipid-transfer protein" evidence="5">
    <location>
        <begin position="27"/>
        <end position="118"/>
    </location>
</feature>
<keyword evidence="2 4" id="KW-0813">Transport</keyword>
<protein>
    <recommendedName>
        <fullName evidence="4">Non-specific lipid-transfer protein</fullName>
    </recommendedName>
</protein>
<dbReference type="CDD" id="cd01960">
    <property type="entry name" value="nsLTP1"/>
    <property type="match status" value="1"/>
</dbReference>
<dbReference type="Pfam" id="PF00234">
    <property type="entry name" value="Tryp_alpha_amyl"/>
    <property type="match status" value="1"/>
</dbReference>
<dbReference type="PRINTS" id="PR00382">
    <property type="entry name" value="LIPIDTRNSFER"/>
</dbReference>
<dbReference type="SMART" id="SM00499">
    <property type="entry name" value="AAI"/>
    <property type="match status" value="1"/>
</dbReference>
<keyword evidence="5" id="KW-0732">Signal</keyword>
<name>A0AAV3NL19_LITER</name>
<gene>
    <name evidence="7" type="ORF">LIER_01052</name>
</gene>
<dbReference type="EMBL" id="BAABME010000097">
    <property type="protein sequence ID" value="GAA0139526.1"/>
    <property type="molecule type" value="Genomic_DNA"/>
</dbReference>
<reference evidence="7 8" key="1">
    <citation type="submission" date="2024-01" db="EMBL/GenBank/DDBJ databases">
        <title>The complete chloroplast genome sequence of Lithospermum erythrorhizon: insights into the phylogenetic relationship among Boraginaceae species and the maternal lineages of purple gromwells.</title>
        <authorList>
            <person name="Okada T."/>
            <person name="Watanabe K."/>
        </authorList>
    </citation>
    <scope>NUCLEOTIDE SEQUENCE [LARGE SCALE GENOMIC DNA]</scope>
</reference>
<dbReference type="PANTHER" id="PTHR33076">
    <property type="entry name" value="NON-SPECIFIC LIPID-TRANSFER PROTEIN 2-RELATED"/>
    <property type="match status" value="1"/>
</dbReference>
<evidence type="ECO:0000256" key="1">
    <source>
        <dbReference type="ARBA" id="ARBA00009748"/>
    </source>
</evidence>
<accession>A0AAV3NL19</accession>
<evidence type="ECO:0000313" key="7">
    <source>
        <dbReference type="EMBL" id="GAA0139526.1"/>
    </source>
</evidence>
<feature type="domain" description="Bifunctional inhibitor/plant lipid transfer protein/seed storage helical" evidence="6">
    <location>
        <begin position="30"/>
        <end position="114"/>
    </location>
</feature>
<dbReference type="InterPro" id="IPR036312">
    <property type="entry name" value="Bifun_inhib/LTP/seed_sf"/>
</dbReference>
<evidence type="ECO:0000256" key="4">
    <source>
        <dbReference type="RuleBase" id="RU000628"/>
    </source>
</evidence>
<dbReference type="InterPro" id="IPR016140">
    <property type="entry name" value="Bifunc_inhib/LTP/seed_store"/>
</dbReference>
<dbReference type="AlphaFoldDB" id="A0AAV3NL19"/>
<evidence type="ECO:0000256" key="3">
    <source>
        <dbReference type="ARBA" id="ARBA00023121"/>
    </source>
</evidence>
<keyword evidence="8" id="KW-1185">Reference proteome</keyword>
<sequence>MASLTIAKLCLTFTICVMVISHSASAQMGCNNVYSSLYPCLNYVQNGGPVPGNCCSGVKSILASANSKALRQSVCSCLKSAATAFRNVDLTNVKSLPGKCNVNIPYQITPNIDCSKVN</sequence>
<comment type="similarity">
    <text evidence="1 4">Belongs to the plant LTP family.</text>
</comment>
<organism evidence="7 8">
    <name type="scientific">Lithospermum erythrorhizon</name>
    <name type="common">Purple gromwell</name>
    <name type="synonym">Lithospermum officinale var. erythrorhizon</name>
    <dbReference type="NCBI Taxonomy" id="34254"/>
    <lineage>
        <taxon>Eukaryota</taxon>
        <taxon>Viridiplantae</taxon>
        <taxon>Streptophyta</taxon>
        <taxon>Embryophyta</taxon>
        <taxon>Tracheophyta</taxon>
        <taxon>Spermatophyta</taxon>
        <taxon>Magnoliopsida</taxon>
        <taxon>eudicotyledons</taxon>
        <taxon>Gunneridae</taxon>
        <taxon>Pentapetalae</taxon>
        <taxon>asterids</taxon>
        <taxon>lamiids</taxon>
        <taxon>Boraginales</taxon>
        <taxon>Boraginaceae</taxon>
        <taxon>Boraginoideae</taxon>
        <taxon>Lithospermeae</taxon>
        <taxon>Lithospermum</taxon>
    </lineage>
</organism>
<dbReference type="PROSITE" id="PS00597">
    <property type="entry name" value="PLANT_LTP"/>
    <property type="match status" value="1"/>
</dbReference>
<dbReference type="GO" id="GO:0008289">
    <property type="term" value="F:lipid binding"/>
    <property type="evidence" value="ECO:0007669"/>
    <property type="project" value="UniProtKB-KW"/>
</dbReference>
<keyword evidence="3 4" id="KW-0446">Lipid-binding</keyword>
<proteinExistence type="inferred from homology"/>
<evidence type="ECO:0000256" key="2">
    <source>
        <dbReference type="ARBA" id="ARBA00022448"/>
    </source>
</evidence>
<evidence type="ECO:0000259" key="6">
    <source>
        <dbReference type="SMART" id="SM00499"/>
    </source>
</evidence>
<comment type="function">
    <text evidence="4">Plant non-specific lipid-transfer proteins transfer phospholipids as well as galactolipids across membranes. May play a role in wax or cutin deposition in the cell walls of expanding epidermal cells and certain secretory tissues.</text>
</comment>
<evidence type="ECO:0000256" key="5">
    <source>
        <dbReference type="SAM" id="SignalP"/>
    </source>
</evidence>
<comment type="caution">
    <text evidence="7">The sequence shown here is derived from an EMBL/GenBank/DDBJ whole genome shotgun (WGS) entry which is preliminary data.</text>
</comment>
<evidence type="ECO:0000313" key="8">
    <source>
        <dbReference type="Proteomes" id="UP001454036"/>
    </source>
</evidence>
<dbReference type="Gene3D" id="1.10.110.10">
    <property type="entry name" value="Plant lipid-transfer and hydrophobic proteins"/>
    <property type="match status" value="1"/>
</dbReference>
<dbReference type="SUPFAM" id="SSF47699">
    <property type="entry name" value="Bifunctional inhibitor/lipid-transfer protein/seed storage 2S albumin"/>
    <property type="match status" value="1"/>
</dbReference>
<dbReference type="GO" id="GO:0006869">
    <property type="term" value="P:lipid transport"/>
    <property type="evidence" value="ECO:0007669"/>
    <property type="project" value="InterPro"/>
</dbReference>